<evidence type="ECO:0000256" key="7">
    <source>
        <dbReference type="ARBA" id="ARBA00022840"/>
    </source>
</evidence>
<feature type="binding site" evidence="9">
    <location>
        <begin position="118"/>
        <end position="128"/>
    </location>
    <ligand>
        <name>ATP</name>
        <dbReference type="ChEBI" id="CHEBI:30616"/>
    </ligand>
</feature>
<keyword evidence="4 9" id="KW-0808">Transferase</keyword>
<dbReference type="Pfam" id="PF08544">
    <property type="entry name" value="GHMP_kinases_C"/>
    <property type="match status" value="1"/>
</dbReference>
<comment type="catalytic activity">
    <reaction evidence="9">
        <text>4-CDP-2-C-methyl-D-erythritol + ATP = 4-CDP-2-C-methyl-D-erythritol 2-phosphate + ADP + H(+)</text>
        <dbReference type="Rhea" id="RHEA:18437"/>
        <dbReference type="ChEBI" id="CHEBI:15378"/>
        <dbReference type="ChEBI" id="CHEBI:30616"/>
        <dbReference type="ChEBI" id="CHEBI:57823"/>
        <dbReference type="ChEBI" id="CHEBI:57919"/>
        <dbReference type="ChEBI" id="CHEBI:456216"/>
        <dbReference type="EC" id="2.7.1.148"/>
    </reaction>
</comment>
<dbReference type="Gene3D" id="3.30.70.890">
    <property type="entry name" value="GHMP kinase, C-terminal domain"/>
    <property type="match status" value="1"/>
</dbReference>
<comment type="caution">
    <text evidence="12">The sequence shown here is derived from an EMBL/GenBank/DDBJ whole genome shotgun (WGS) entry which is preliminary data.</text>
</comment>
<gene>
    <name evidence="9 12" type="primary">ispE</name>
    <name evidence="12" type="ORF">ENG63_10655</name>
</gene>
<feature type="domain" description="GHMP kinase N-terminal" evidence="10">
    <location>
        <begin position="90"/>
        <end position="167"/>
    </location>
</feature>
<accession>A0A7C0U413</accession>
<dbReference type="PANTHER" id="PTHR43527">
    <property type="entry name" value="4-DIPHOSPHOCYTIDYL-2-C-METHYL-D-ERYTHRITOL KINASE, CHLOROPLASTIC"/>
    <property type="match status" value="1"/>
</dbReference>
<keyword evidence="5 9" id="KW-0547">Nucleotide-binding</keyword>
<dbReference type="GO" id="GO:0019288">
    <property type="term" value="P:isopentenyl diphosphate biosynthetic process, methylerythritol 4-phosphate pathway"/>
    <property type="evidence" value="ECO:0007669"/>
    <property type="project" value="UniProtKB-UniRule"/>
</dbReference>
<evidence type="ECO:0000256" key="9">
    <source>
        <dbReference type="HAMAP-Rule" id="MF_00061"/>
    </source>
</evidence>
<evidence type="ECO:0000256" key="6">
    <source>
        <dbReference type="ARBA" id="ARBA00022777"/>
    </source>
</evidence>
<dbReference type="InterPro" id="IPR004424">
    <property type="entry name" value="IspE"/>
</dbReference>
<dbReference type="UniPathway" id="UPA00056">
    <property type="reaction ID" value="UER00094"/>
</dbReference>
<comment type="similarity">
    <text evidence="1 9">Belongs to the GHMP kinase family. IspE subfamily.</text>
</comment>
<comment type="function">
    <text evidence="9">Catalyzes the phosphorylation of the position 2 hydroxy group of 4-diphosphocytidyl-2C-methyl-D-erythritol.</text>
</comment>
<dbReference type="Proteomes" id="UP000886289">
    <property type="component" value="Unassembled WGS sequence"/>
</dbReference>
<reference evidence="12" key="1">
    <citation type="journal article" date="2020" name="mSystems">
        <title>Genome- and Community-Level Interaction Insights into Carbon Utilization and Element Cycling Functions of Hydrothermarchaeota in Hydrothermal Sediment.</title>
        <authorList>
            <person name="Zhou Z."/>
            <person name="Liu Y."/>
            <person name="Xu W."/>
            <person name="Pan J."/>
            <person name="Luo Z.H."/>
            <person name="Li M."/>
        </authorList>
    </citation>
    <scope>NUCLEOTIDE SEQUENCE [LARGE SCALE GENOMIC DNA]</scope>
    <source>
        <strain evidence="12">HyVt-233</strain>
    </source>
</reference>
<dbReference type="PANTHER" id="PTHR43527:SF2">
    <property type="entry name" value="4-DIPHOSPHOCYTIDYL-2-C-METHYL-D-ERYTHRITOL KINASE, CHLOROPLASTIC"/>
    <property type="match status" value="1"/>
</dbReference>
<keyword evidence="7 9" id="KW-0067">ATP-binding</keyword>
<keyword evidence="9" id="KW-0414">Isoprene biosynthesis</keyword>
<evidence type="ECO:0000256" key="5">
    <source>
        <dbReference type="ARBA" id="ARBA00022741"/>
    </source>
</evidence>
<dbReference type="SUPFAM" id="SSF55060">
    <property type="entry name" value="GHMP Kinase, C-terminal domain"/>
    <property type="match status" value="1"/>
</dbReference>
<dbReference type="HAMAP" id="MF_00061">
    <property type="entry name" value="IspE"/>
    <property type="match status" value="1"/>
</dbReference>
<evidence type="ECO:0000256" key="2">
    <source>
        <dbReference type="ARBA" id="ARBA00012052"/>
    </source>
</evidence>
<feature type="active site" evidence="9">
    <location>
        <position position="160"/>
    </location>
</feature>
<dbReference type="InterPro" id="IPR036554">
    <property type="entry name" value="GHMP_kinase_C_sf"/>
</dbReference>
<comment type="pathway">
    <text evidence="9">Isoprenoid biosynthesis; isopentenyl diphosphate biosynthesis via DXP pathway; isopentenyl diphosphate from 1-deoxy-D-xylulose 5-phosphate: step 3/6.</text>
</comment>
<sequence>MTFSCKTSRYDNFYSCAGAFKIVKSDYFFAPAKVNLILKVLNRRLNGFHEIFTLMQPVSLFDIIFIKLTSDKKITLTIINNNDLFLEKNNLIYKAAKLFFSFFKKPLGANIRLIKNIPIAAGLGGGSSDAANTLLGLNTLLAEPFSLNELSKMAAELGSDVPFFIFKKTAIATGRGEKLKFLPFSLLFWYIIVSPPIKISTAWAYQQVRLTRKKFQTKIICAQDIIKHLQNDLETGVKKEFPEIQVAKERLKVAGAKHVIMSGSGGSVIAVFKNKKEALAVKSALKLPKNWQSFLVKGL</sequence>
<dbReference type="NCBIfam" id="TIGR00154">
    <property type="entry name" value="ispE"/>
    <property type="match status" value="1"/>
</dbReference>
<dbReference type="GO" id="GO:0016114">
    <property type="term" value="P:terpenoid biosynthetic process"/>
    <property type="evidence" value="ECO:0007669"/>
    <property type="project" value="UniProtKB-UniRule"/>
</dbReference>
<dbReference type="AlphaFoldDB" id="A0A7C0U413"/>
<dbReference type="SUPFAM" id="SSF54211">
    <property type="entry name" value="Ribosomal protein S5 domain 2-like"/>
    <property type="match status" value="1"/>
</dbReference>
<dbReference type="GO" id="GO:0005524">
    <property type="term" value="F:ATP binding"/>
    <property type="evidence" value="ECO:0007669"/>
    <property type="project" value="UniProtKB-UniRule"/>
</dbReference>
<evidence type="ECO:0000259" key="11">
    <source>
        <dbReference type="Pfam" id="PF08544"/>
    </source>
</evidence>
<dbReference type="InterPro" id="IPR013750">
    <property type="entry name" value="GHMP_kinase_C_dom"/>
</dbReference>
<feature type="active site" evidence="9">
    <location>
        <position position="33"/>
    </location>
</feature>
<dbReference type="GO" id="GO:0050515">
    <property type="term" value="F:4-(cytidine 5'-diphospho)-2-C-methyl-D-erythritol kinase activity"/>
    <property type="evidence" value="ECO:0007669"/>
    <property type="project" value="UniProtKB-UniRule"/>
</dbReference>
<organism evidence="12">
    <name type="scientific">Desulfofervidus auxilii</name>
    <dbReference type="NCBI Taxonomy" id="1621989"/>
    <lineage>
        <taxon>Bacteria</taxon>
        <taxon>Pseudomonadati</taxon>
        <taxon>Thermodesulfobacteriota</taxon>
        <taxon>Candidatus Desulfofervidia</taxon>
        <taxon>Candidatus Desulfofervidales</taxon>
        <taxon>Candidatus Desulfofervidaceae</taxon>
        <taxon>Candidatus Desulfofervidus</taxon>
    </lineage>
</organism>
<feature type="domain" description="GHMP kinase C-terminal" evidence="11">
    <location>
        <begin position="230"/>
        <end position="286"/>
    </location>
</feature>
<evidence type="ECO:0000256" key="3">
    <source>
        <dbReference type="ARBA" id="ARBA00017473"/>
    </source>
</evidence>
<keyword evidence="6 9" id="KW-0418">Kinase</keyword>
<name>A0A7C0U413_DESA2</name>
<dbReference type="Gene3D" id="3.30.230.10">
    <property type="match status" value="1"/>
</dbReference>
<evidence type="ECO:0000313" key="12">
    <source>
        <dbReference type="EMBL" id="HDD45300.1"/>
    </source>
</evidence>
<evidence type="ECO:0000256" key="4">
    <source>
        <dbReference type="ARBA" id="ARBA00022679"/>
    </source>
</evidence>
<dbReference type="InterPro" id="IPR014721">
    <property type="entry name" value="Ribsml_uS5_D2-typ_fold_subgr"/>
</dbReference>
<proteinExistence type="inferred from homology"/>
<dbReference type="Pfam" id="PF00288">
    <property type="entry name" value="GHMP_kinases_N"/>
    <property type="match status" value="1"/>
</dbReference>
<evidence type="ECO:0000256" key="1">
    <source>
        <dbReference type="ARBA" id="ARBA00009684"/>
    </source>
</evidence>
<dbReference type="InterPro" id="IPR006204">
    <property type="entry name" value="GHMP_kinase_N_dom"/>
</dbReference>
<evidence type="ECO:0000256" key="8">
    <source>
        <dbReference type="ARBA" id="ARBA00032554"/>
    </source>
</evidence>
<dbReference type="PIRSF" id="PIRSF010376">
    <property type="entry name" value="IspE"/>
    <property type="match status" value="1"/>
</dbReference>
<dbReference type="InterPro" id="IPR020568">
    <property type="entry name" value="Ribosomal_Su5_D2-typ_SF"/>
</dbReference>
<dbReference type="EC" id="2.7.1.148" evidence="2 9"/>
<protein>
    <recommendedName>
        <fullName evidence="3 9">4-diphosphocytidyl-2-C-methyl-D-erythritol kinase</fullName>
        <shortName evidence="9">CMK</shortName>
        <ecNumber evidence="2 9">2.7.1.148</ecNumber>
    </recommendedName>
    <alternativeName>
        <fullName evidence="8 9">4-(cytidine-5'-diphospho)-2-C-methyl-D-erythritol kinase</fullName>
    </alternativeName>
</protein>
<dbReference type="EMBL" id="DRBS01000393">
    <property type="protein sequence ID" value="HDD45300.1"/>
    <property type="molecule type" value="Genomic_DNA"/>
</dbReference>
<evidence type="ECO:0000259" key="10">
    <source>
        <dbReference type="Pfam" id="PF00288"/>
    </source>
</evidence>